<dbReference type="Pfam" id="PF01263">
    <property type="entry name" value="Aldose_epim"/>
    <property type="match status" value="1"/>
</dbReference>
<accession>A0AAF0HFT4</accession>
<dbReference type="GO" id="GO:0005975">
    <property type="term" value="P:carbohydrate metabolic process"/>
    <property type="evidence" value="ECO:0007669"/>
    <property type="project" value="InterPro"/>
</dbReference>
<sequence>MLMMVVIRNAALRAEVSPFRAELVSLRTSDGHELMWDGNPDVWKGSSPILFPIVGMVPNDEVKIDGQSYRLQQHGLAPRAEFVVAQIEPNCCAFRFEASPETSVSYPFDFCLDVTYSLIDDSLIMSAVVSNRSEAVMPFSFGFHPGFVWPLPEAGARSAHSVEFEKEELGGMRRPLDGLLHPQIFESAISDRRIGLKDSLFDDGAMMFFDLASQRLRYGSDQGISLDIQWHNLPHLALWTKPGAGYLCVEPWQGFSAPVGFTGELAEKPGIVNLPPSDQREFKMVVTVRNSKADGNQ</sequence>
<organism evidence="1 2">
    <name type="scientific">Agrobacterium larrymoorei</name>
    <dbReference type="NCBI Taxonomy" id="160699"/>
    <lineage>
        <taxon>Bacteria</taxon>
        <taxon>Pseudomonadati</taxon>
        <taxon>Pseudomonadota</taxon>
        <taxon>Alphaproteobacteria</taxon>
        <taxon>Hyphomicrobiales</taxon>
        <taxon>Rhizobiaceae</taxon>
        <taxon>Rhizobium/Agrobacterium group</taxon>
        <taxon>Agrobacterium</taxon>
    </lineage>
</organism>
<keyword evidence="1" id="KW-0614">Plasmid</keyword>
<evidence type="ECO:0000313" key="2">
    <source>
        <dbReference type="Proteomes" id="UP000298664"/>
    </source>
</evidence>
<dbReference type="GO" id="GO:0016853">
    <property type="term" value="F:isomerase activity"/>
    <property type="evidence" value="ECO:0007669"/>
    <property type="project" value="InterPro"/>
</dbReference>
<dbReference type="InterPro" id="IPR008183">
    <property type="entry name" value="Aldose_1/G6P_1-epimerase"/>
</dbReference>
<dbReference type="Gene3D" id="2.70.98.10">
    <property type="match status" value="1"/>
</dbReference>
<geneLocation type="plasmid" evidence="1 2">
    <name>pAlCFBP5477</name>
</geneLocation>
<protein>
    <submittedName>
        <fullName evidence="1">Aldose 1-epimerase family protein</fullName>
    </submittedName>
</protein>
<gene>
    <name evidence="1" type="ORF">CFBP5477_022510</name>
</gene>
<dbReference type="EMBL" id="CP124735">
    <property type="protein sequence ID" value="WHA43896.1"/>
    <property type="molecule type" value="Genomic_DNA"/>
</dbReference>
<dbReference type="InterPro" id="IPR011013">
    <property type="entry name" value="Gal_mutarotase_sf_dom"/>
</dbReference>
<dbReference type="InterPro" id="IPR014718">
    <property type="entry name" value="GH-type_carb-bd"/>
</dbReference>
<dbReference type="AlphaFoldDB" id="A0AAF0HFT4"/>
<name>A0AAF0HFT4_9HYPH</name>
<evidence type="ECO:0000313" key="1">
    <source>
        <dbReference type="EMBL" id="WHA43896.1"/>
    </source>
</evidence>
<dbReference type="SUPFAM" id="SSF74650">
    <property type="entry name" value="Galactose mutarotase-like"/>
    <property type="match status" value="1"/>
</dbReference>
<dbReference type="CDD" id="cd09024">
    <property type="entry name" value="Aldose_epim_lacX"/>
    <property type="match status" value="1"/>
</dbReference>
<dbReference type="Proteomes" id="UP000298664">
    <property type="component" value="Plasmid pAlCFBP5477"/>
</dbReference>
<dbReference type="InterPro" id="IPR037481">
    <property type="entry name" value="LacX"/>
</dbReference>
<reference evidence="1" key="1">
    <citation type="submission" date="2023-05" db="EMBL/GenBank/DDBJ databases">
        <title>Complete genome sequence of Agrobacterium larrymoorei CFBP5477.</title>
        <authorList>
            <person name="Yen H.-C."/>
            <person name="Chou L."/>
            <person name="Lin Y.-C."/>
            <person name="Lai E.-M."/>
            <person name="Kuo C.-H."/>
        </authorList>
    </citation>
    <scope>NUCLEOTIDE SEQUENCE</scope>
    <source>
        <strain evidence="1">CFBP5477</strain>
        <plasmid evidence="1">pAlCFBP5477</plasmid>
    </source>
</reference>
<proteinExistence type="predicted"/>
<dbReference type="GO" id="GO:0030246">
    <property type="term" value="F:carbohydrate binding"/>
    <property type="evidence" value="ECO:0007669"/>
    <property type="project" value="InterPro"/>
</dbReference>
<dbReference type="RefSeq" id="WP_137395960.1">
    <property type="nucleotide sequence ID" value="NZ_CP124735.1"/>
</dbReference>